<dbReference type="Pfam" id="PF16670">
    <property type="entry name" value="PI-PLC-C1"/>
    <property type="match status" value="1"/>
</dbReference>
<dbReference type="GO" id="GO:0008081">
    <property type="term" value="F:phosphoric diester hydrolase activity"/>
    <property type="evidence" value="ECO:0007669"/>
    <property type="project" value="InterPro"/>
</dbReference>
<dbReference type="InterPro" id="IPR017946">
    <property type="entry name" value="PLC-like_Pdiesterase_TIM-brl"/>
</dbReference>
<dbReference type="SUPFAM" id="SSF51695">
    <property type="entry name" value="PLC-like phosphodiesterases"/>
    <property type="match status" value="1"/>
</dbReference>
<dbReference type="GO" id="GO:0006629">
    <property type="term" value="P:lipid metabolic process"/>
    <property type="evidence" value="ECO:0007669"/>
    <property type="project" value="InterPro"/>
</dbReference>
<gene>
    <name evidence="1" type="ORF">LCGC14_0020200</name>
</gene>
<evidence type="ECO:0008006" key="2">
    <source>
        <dbReference type="Google" id="ProtNLM"/>
    </source>
</evidence>
<dbReference type="CDD" id="cd08589">
    <property type="entry name" value="PI-PLCc_SaPLC1_like"/>
    <property type="match status" value="1"/>
</dbReference>
<dbReference type="EMBL" id="LAZR01000004">
    <property type="protein sequence ID" value="KKO10541.1"/>
    <property type="molecule type" value="Genomic_DNA"/>
</dbReference>
<organism evidence="1">
    <name type="scientific">marine sediment metagenome</name>
    <dbReference type="NCBI Taxonomy" id="412755"/>
    <lineage>
        <taxon>unclassified sequences</taxon>
        <taxon>metagenomes</taxon>
        <taxon>ecological metagenomes</taxon>
    </lineage>
</organism>
<dbReference type="Gene3D" id="3.20.20.190">
    <property type="entry name" value="Phosphatidylinositol (PI) phosphodiesterase"/>
    <property type="match status" value="1"/>
</dbReference>
<protein>
    <recommendedName>
        <fullName evidence="2">Phosphatidylinositol-specific phospholipase C X domain-containing protein</fullName>
    </recommendedName>
</protein>
<sequence>MKLTLPALLAGAMLLPFVSVTLDADADHCAALSASNAEQCLRLNHVQVLGTHNSYKRFPAPALVSLLNAYRDGWADDISYQHRPLPEQLEVLGIRQFELDVFADPDGGLFSQPAGGLLIDDPEISRISERMDAPGLKVLHSQDVDYRTTCSTLIVCLTQIRDWSTQNPTHLPIMIMLELKDGARQDWGPLVYTTPVAINTDNIFSVDEEIWRVFERSHVITPDDVRGDYPTLNAAVMEGGWPTLAESRGKVLFALDNTGRHLSDYLSRSPVLANRALFVSAEPGHPASGFLKMNNVIAEADTISAYAAQGYLIRTRSDVPSHEARTGDTTRRDLALASGAQYISTDYAEPSPLGSDYQVVLPDTDGVARCNPVSAPAACRSSWLDE</sequence>
<proteinExistence type="predicted"/>
<accession>A0A0F9VZT2</accession>
<dbReference type="AlphaFoldDB" id="A0A0F9VZT2"/>
<name>A0A0F9VZT2_9ZZZZ</name>
<reference evidence="1" key="1">
    <citation type="journal article" date="2015" name="Nature">
        <title>Complex archaea that bridge the gap between prokaryotes and eukaryotes.</title>
        <authorList>
            <person name="Spang A."/>
            <person name="Saw J.H."/>
            <person name="Jorgensen S.L."/>
            <person name="Zaremba-Niedzwiedzka K."/>
            <person name="Martijn J."/>
            <person name="Lind A.E."/>
            <person name="van Eijk R."/>
            <person name="Schleper C."/>
            <person name="Guy L."/>
            <person name="Ettema T.J."/>
        </authorList>
    </citation>
    <scope>NUCLEOTIDE SEQUENCE</scope>
</reference>
<evidence type="ECO:0000313" key="1">
    <source>
        <dbReference type="EMBL" id="KKO10541.1"/>
    </source>
</evidence>
<comment type="caution">
    <text evidence="1">The sequence shown here is derived from an EMBL/GenBank/DDBJ whole genome shotgun (WGS) entry which is preliminary data.</text>
</comment>
<dbReference type="InterPro" id="IPR032075">
    <property type="entry name" value="PI-PLC-C1"/>
</dbReference>